<evidence type="ECO:0000256" key="6">
    <source>
        <dbReference type="HAMAP-Rule" id="MF_01235"/>
    </source>
</evidence>
<organism evidence="7 8">
    <name type="scientific">[Pantoea] beijingensis</name>
    <dbReference type="NCBI Taxonomy" id="1324864"/>
    <lineage>
        <taxon>Bacteria</taxon>
        <taxon>Pseudomonadati</taxon>
        <taxon>Pseudomonadota</taxon>
        <taxon>Gammaproteobacteria</taxon>
        <taxon>Enterobacterales</taxon>
        <taxon>Erwiniaceae</taxon>
        <taxon>Erwinia</taxon>
    </lineage>
</organism>
<accession>A0A443IFJ5</accession>
<dbReference type="PANTHER" id="PTHR36204:SF1">
    <property type="entry name" value="N-ACETYLMANNOSAMINE-6-PHOSPHATE 2-EPIMERASE-RELATED"/>
    <property type="match status" value="1"/>
</dbReference>
<dbReference type="PANTHER" id="PTHR36204">
    <property type="entry name" value="N-ACETYLMANNOSAMINE-6-PHOSPHATE 2-EPIMERASE-RELATED"/>
    <property type="match status" value="1"/>
</dbReference>
<dbReference type="FunFam" id="3.20.20.70:FF:000035">
    <property type="entry name" value="Putative N-acetylmannosamine-6-phosphate 2-epimerase"/>
    <property type="match status" value="1"/>
</dbReference>
<comment type="function">
    <text evidence="2 6">Converts N-acetylmannosamine-6-phosphate (ManNAc-6-P) to N-acetylglucosamine-6-phosphate (GlcNAc-6-P).</text>
</comment>
<dbReference type="InterPro" id="IPR013785">
    <property type="entry name" value="Aldolase_TIM"/>
</dbReference>
<evidence type="ECO:0000256" key="2">
    <source>
        <dbReference type="ARBA" id="ARBA00002147"/>
    </source>
</evidence>
<dbReference type="EMBL" id="JMEE01000007">
    <property type="protein sequence ID" value="RWR02826.1"/>
    <property type="molecule type" value="Genomic_DNA"/>
</dbReference>
<dbReference type="UniPathway" id="UPA00629">
    <property type="reaction ID" value="UER00682"/>
</dbReference>
<dbReference type="InterPro" id="IPR007260">
    <property type="entry name" value="NanE"/>
</dbReference>
<comment type="caution">
    <text evidence="7">The sequence shown here is derived from an EMBL/GenBank/DDBJ whole genome shotgun (WGS) entry which is preliminary data.</text>
</comment>
<proteinExistence type="inferred from homology"/>
<dbReference type="Gene3D" id="3.20.20.70">
    <property type="entry name" value="Aldolase class I"/>
    <property type="match status" value="1"/>
</dbReference>
<evidence type="ECO:0000256" key="1">
    <source>
        <dbReference type="ARBA" id="ARBA00000056"/>
    </source>
</evidence>
<dbReference type="SUPFAM" id="SSF51366">
    <property type="entry name" value="Ribulose-phoshate binding barrel"/>
    <property type="match status" value="1"/>
</dbReference>
<evidence type="ECO:0000256" key="4">
    <source>
        <dbReference type="ARBA" id="ARBA00023235"/>
    </source>
</evidence>
<dbReference type="GO" id="GO:0047465">
    <property type="term" value="F:N-acylglucosamine-6-phosphate 2-epimerase activity"/>
    <property type="evidence" value="ECO:0007669"/>
    <property type="project" value="UniProtKB-EC"/>
</dbReference>
<keyword evidence="4 6" id="KW-0413">Isomerase</keyword>
<dbReference type="EC" id="5.1.3.9" evidence="6"/>
<dbReference type="AlphaFoldDB" id="A0A443IFJ5"/>
<keyword evidence="5 6" id="KW-0119">Carbohydrate metabolism</keyword>
<dbReference type="Pfam" id="PF04131">
    <property type="entry name" value="NanE"/>
    <property type="match status" value="1"/>
</dbReference>
<gene>
    <name evidence="6" type="primary">nanE</name>
    <name evidence="7" type="ORF">ED28_05750</name>
</gene>
<dbReference type="GO" id="GO:0019262">
    <property type="term" value="P:N-acetylneuraminate catabolic process"/>
    <property type="evidence" value="ECO:0007669"/>
    <property type="project" value="UniProtKB-UniRule"/>
</dbReference>
<dbReference type="GO" id="GO:0005829">
    <property type="term" value="C:cytosol"/>
    <property type="evidence" value="ECO:0007669"/>
    <property type="project" value="TreeGrafter"/>
</dbReference>
<evidence type="ECO:0000256" key="3">
    <source>
        <dbReference type="ARBA" id="ARBA00005081"/>
    </source>
</evidence>
<dbReference type="GO" id="GO:0005975">
    <property type="term" value="P:carbohydrate metabolic process"/>
    <property type="evidence" value="ECO:0007669"/>
    <property type="project" value="UniProtKB-UniRule"/>
</dbReference>
<evidence type="ECO:0000313" key="8">
    <source>
        <dbReference type="Proteomes" id="UP000288794"/>
    </source>
</evidence>
<dbReference type="GO" id="GO:0006053">
    <property type="term" value="P:N-acetylmannosamine catabolic process"/>
    <property type="evidence" value="ECO:0007669"/>
    <property type="project" value="TreeGrafter"/>
</dbReference>
<name>A0A443IFJ5_9GAMM</name>
<dbReference type="Proteomes" id="UP000288794">
    <property type="component" value="Unassembled WGS sequence"/>
</dbReference>
<comment type="similarity">
    <text evidence="6">Belongs to the NanE family.</text>
</comment>
<dbReference type="NCBIfam" id="NF002231">
    <property type="entry name" value="PRK01130.1"/>
    <property type="match status" value="1"/>
</dbReference>
<dbReference type="RefSeq" id="WP_128176098.1">
    <property type="nucleotide sequence ID" value="NZ_CP071409.1"/>
</dbReference>
<dbReference type="InterPro" id="IPR011060">
    <property type="entry name" value="RibuloseP-bd_barrel"/>
</dbReference>
<evidence type="ECO:0000313" key="7">
    <source>
        <dbReference type="EMBL" id="RWR02826.1"/>
    </source>
</evidence>
<keyword evidence="8" id="KW-1185">Reference proteome</keyword>
<sequence length="232" mass="24352">MAIDINRLKDRLVVSCQPVTDGPMDRTDIVVAMARSAERAGAGAVRIEGVDNVRQVSRHLDIPVIGIVKRDLDDSPVRITPFLNDVSALIAAGASIIAIDATARPRPVAVAELYRLARQSGVLVMADCSTLAEGIAAAELGFDLIGTTLSGYTAGTSDQPMEHPDLELIAQLAGRGYRVMAEGRTRTPAHAAAALQAGAFAVTVGSAITRVEHITEWYNSALAAVVNGRTSA</sequence>
<evidence type="ECO:0000256" key="5">
    <source>
        <dbReference type="ARBA" id="ARBA00023277"/>
    </source>
</evidence>
<comment type="catalytic activity">
    <reaction evidence="1 6">
        <text>an N-acyl-D-glucosamine 6-phosphate = an N-acyl-D-mannosamine 6-phosphate</text>
        <dbReference type="Rhea" id="RHEA:23932"/>
        <dbReference type="ChEBI" id="CHEBI:57599"/>
        <dbReference type="ChEBI" id="CHEBI:57666"/>
        <dbReference type="EC" id="5.1.3.9"/>
    </reaction>
</comment>
<protein>
    <recommendedName>
        <fullName evidence="6">Putative N-acetylmannosamine-6-phosphate 2-epimerase</fullName>
        <ecNumber evidence="6">5.1.3.9</ecNumber>
    </recommendedName>
    <alternativeName>
        <fullName evidence="6">ManNAc-6-P epimerase</fullName>
    </alternativeName>
</protein>
<dbReference type="HAMAP" id="MF_01235">
    <property type="entry name" value="ManNAc6P_epimer"/>
    <property type="match status" value="1"/>
</dbReference>
<reference evidence="7 8" key="1">
    <citation type="submission" date="2014-04" db="EMBL/GenBank/DDBJ databases">
        <title>Draft genome sequence of Pantoea beijingensis strain LMG 27579, an emerging pathogen to Pleurotus eryngii with potential industrial application.</title>
        <authorList>
            <person name="Xu F."/>
            <person name="Liu Y."/>
            <person name="Wang S."/>
            <person name="Yin Y."/>
            <person name="Ma Y."/>
            <person name="Zhao S."/>
            <person name="Rong C."/>
        </authorList>
    </citation>
    <scope>NUCLEOTIDE SEQUENCE [LARGE SCALE GENOMIC DNA]</scope>
    <source>
        <strain evidence="7 8">LMG 27579</strain>
    </source>
</reference>
<comment type="pathway">
    <text evidence="3 6">Amino-sugar metabolism; N-acetylneuraminate degradation; D-fructose 6-phosphate from N-acetylneuraminate: step 3/5.</text>
</comment>